<feature type="transmembrane region" description="Helical" evidence="8">
    <location>
        <begin position="80"/>
        <end position="100"/>
    </location>
</feature>
<evidence type="ECO:0000256" key="4">
    <source>
        <dbReference type="ARBA" id="ARBA00022746"/>
    </source>
</evidence>
<evidence type="ECO:0000256" key="8">
    <source>
        <dbReference type="SAM" id="Phobius"/>
    </source>
</evidence>
<organism evidence="10 11">
    <name type="scientific">Nocardia halotolerans</name>
    <dbReference type="NCBI Taxonomy" id="1755878"/>
    <lineage>
        <taxon>Bacteria</taxon>
        <taxon>Bacillati</taxon>
        <taxon>Actinomycetota</taxon>
        <taxon>Actinomycetes</taxon>
        <taxon>Mycobacteriales</taxon>
        <taxon>Nocardiaceae</taxon>
        <taxon>Nocardia</taxon>
    </lineage>
</organism>
<evidence type="ECO:0000256" key="7">
    <source>
        <dbReference type="ARBA" id="ARBA00023235"/>
    </source>
</evidence>
<proteinExistence type="predicted"/>
<keyword evidence="11" id="KW-1185">Reference proteome</keyword>
<evidence type="ECO:0000256" key="1">
    <source>
        <dbReference type="ARBA" id="ARBA00004141"/>
    </source>
</evidence>
<dbReference type="EMBL" id="JBHSDL010000002">
    <property type="protein sequence ID" value="MFC4372802.1"/>
    <property type="molecule type" value="Genomic_DNA"/>
</dbReference>
<feature type="domain" description="Lycopene cyclase" evidence="9">
    <location>
        <begin position="21"/>
        <end position="94"/>
    </location>
</feature>
<protein>
    <submittedName>
        <fullName evidence="10">Lycopene cyclase domain-containing protein</fullName>
    </submittedName>
</protein>
<evidence type="ECO:0000313" key="10">
    <source>
        <dbReference type="EMBL" id="MFC4372802.1"/>
    </source>
</evidence>
<comment type="caution">
    <text evidence="10">The sequence shown here is derived from an EMBL/GenBank/DDBJ whole genome shotgun (WGS) entry which is preliminary data.</text>
</comment>
<keyword evidence="7" id="KW-0413">Isomerase</keyword>
<gene>
    <name evidence="10" type="ORF">ACFO5K_01710</name>
</gene>
<evidence type="ECO:0000313" key="11">
    <source>
        <dbReference type="Proteomes" id="UP001595844"/>
    </source>
</evidence>
<evidence type="ECO:0000256" key="3">
    <source>
        <dbReference type="ARBA" id="ARBA00022692"/>
    </source>
</evidence>
<evidence type="ECO:0000256" key="5">
    <source>
        <dbReference type="ARBA" id="ARBA00022989"/>
    </source>
</evidence>
<dbReference type="Proteomes" id="UP001595844">
    <property type="component" value="Unassembled WGS sequence"/>
</dbReference>
<comment type="pathway">
    <text evidence="2">Carotenoid biosynthesis.</text>
</comment>
<feature type="transmembrane region" description="Helical" evidence="8">
    <location>
        <begin position="37"/>
        <end position="60"/>
    </location>
</feature>
<evidence type="ECO:0000259" key="9">
    <source>
        <dbReference type="Pfam" id="PF18916"/>
    </source>
</evidence>
<evidence type="ECO:0000256" key="2">
    <source>
        <dbReference type="ARBA" id="ARBA00004829"/>
    </source>
</evidence>
<name>A0ABV8VBD3_9NOCA</name>
<keyword evidence="6 8" id="KW-0472">Membrane</keyword>
<evidence type="ECO:0000256" key="6">
    <source>
        <dbReference type="ARBA" id="ARBA00023136"/>
    </source>
</evidence>
<accession>A0ABV8VBD3</accession>
<sequence length="117" mass="13114">MQSWQYLIVMGLCWVGTLPLEVFGAGVYRRPARSLRCILPVAAVFLVWDAIAIGAGVWTFSPRYLTGWLLPFAIPVEELVFFLVIPLCALLTYNAVEAILQRFRPARTSAPSSERAR</sequence>
<dbReference type="RefSeq" id="WP_378555324.1">
    <property type="nucleotide sequence ID" value="NZ_JBHSDL010000002.1"/>
</dbReference>
<keyword evidence="3 8" id="KW-0812">Transmembrane</keyword>
<comment type="subcellular location">
    <subcellularLocation>
        <location evidence="1">Membrane</location>
        <topology evidence="1">Multi-pass membrane protein</topology>
    </subcellularLocation>
</comment>
<feature type="transmembrane region" description="Helical" evidence="8">
    <location>
        <begin position="6"/>
        <end position="25"/>
    </location>
</feature>
<dbReference type="InterPro" id="IPR017825">
    <property type="entry name" value="Lycopene_cyclase_dom"/>
</dbReference>
<reference evidence="11" key="1">
    <citation type="journal article" date="2019" name="Int. J. Syst. Evol. Microbiol.">
        <title>The Global Catalogue of Microorganisms (GCM) 10K type strain sequencing project: providing services to taxonomists for standard genome sequencing and annotation.</title>
        <authorList>
            <consortium name="The Broad Institute Genomics Platform"/>
            <consortium name="The Broad Institute Genome Sequencing Center for Infectious Disease"/>
            <person name="Wu L."/>
            <person name="Ma J."/>
        </authorList>
    </citation>
    <scope>NUCLEOTIDE SEQUENCE [LARGE SCALE GENOMIC DNA]</scope>
    <source>
        <strain evidence="11">IBRC-M 10490</strain>
    </source>
</reference>
<dbReference type="Pfam" id="PF18916">
    <property type="entry name" value="Lycopene_cyc"/>
    <property type="match status" value="1"/>
</dbReference>
<dbReference type="NCBIfam" id="TIGR03462">
    <property type="entry name" value="CarR_dom_SF"/>
    <property type="match status" value="1"/>
</dbReference>
<keyword evidence="4" id="KW-0125">Carotenoid biosynthesis</keyword>
<keyword evidence="5 8" id="KW-1133">Transmembrane helix</keyword>